<keyword evidence="2" id="KW-1185">Reference proteome</keyword>
<proteinExistence type="predicted"/>
<protein>
    <submittedName>
        <fullName evidence="1">Uncharacterized protein</fullName>
    </submittedName>
</protein>
<organism evidence="1 2">
    <name type="scientific">Luteolibacter soli</name>
    <dbReference type="NCBI Taxonomy" id="3135280"/>
    <lineage>
        <taxon>Bacteria</taxon>
        <taxon>Pseudomonadati</taxon>
        <taxon>Verrucomicrobiota</taxon>
        <taxon>Verrucomicrobiia</taxon>
        <taxon>Verrucomicrobiales</taxon>
        <taxon>Verrucomicrobiaceae</taxon>
        <taxon>Luteolibacter</taxon>
    </lineage>
</organism>
<dbReference type="RefSeq" id="WP_341406662.1">
    <property type="nucleotide sequence ID" value="NZ_JBBUKT010000009.1"/>
</dbReference>
<accession>A0ABU9AYP9</accession>
<evidence type="ECO:0000313" key="2">
    <source>
        <dbReference type="Proteomes" id="UP001371305"/>
    </source>
</evidence>
<dbReference type="Proteomes" id="UP001371305">
    <property type="component" value="Unassembled WGS sequence"/>
</dbReference>
<evidence type="ECO:0000313" key="1">
    <source>
        <dbReference type="EMBL" id="MEK7952902.1"/>
    </source>
</evidence>
<gene>
    <name evidence="1" type="ORF">WKV53_20485</name>
</gene>
<reference evidence="1 2" key="1">
    <citation type="submission" date="2024-04" db="EMBL/GenBank/DDBJ databases">
        <title>Luteolibacter sp. isolated from soil.</title>
        <authorList>
            <person name="An J."/>
        </authorList>
    </citation>
    <scope>NUCLEOTIDE SEQUENCE [LARGE SCALE GENOMIC DNA]</scope>
    <source>
        <strain evidence="1 2">Y139</strain>
    </source>
</reference>
<sequence>MAIAAVTVALIWLVRGVSKRGRFHMFRSDQAKRDENRRDWVERLTVLALVLGGGIVLNRISPGRFPGGGAGLIGGISIYLSGSLGRLRQIRPNGFDSGWFELANVHPSAIARLEEIQSRLDELPLSRKPS</sequence>
<name>A0ABU9AYP9_9BACT</name>
<comment type="caution">
    <text evidence="1">The sequence shown here is derived from an EMBL/GenBank/DDBJ whole genome shotgun (WGS) entry which is preliminary data.</text>
</comment>
<dbReference type="EMBL" id="JBBUKT010000009">
    <property type="protein sequence ID" value="MEK7952902.1"/>
    <property type="molecule type" value="Genomic_DNA"/>
</dbReference>